<feature type="compositionally biased region" description="Basic and acidic residues" evidence="1">
    <location>
        <begin position="23"/>
        <end position="50"/>
    </location>
</feature>
<dbReference type="OrthoDB" id="1932113at2759"/>
<evidence type="ECO:0000256" key="1">
    <source>
        <dbReference type="SAM" id="MobiDB-lite"/>
    </source>
</evidence>
<dbReference type="EnsemblPlants" id="evm.model.02.1426">
    <property type="protein sequence ID" value="cds.evm.model.02.1426"/>
    <property type="gene ID" value="evm.TU.02.1426"/>
</dbReference>
<accession>A0A803NTK4</accession>
<dbReference type="PANTHER" id="PTHR35277:SF10">
    <property type="entry name" value="OS09G0363700 PROTEIN"/>
    <property type="match status" value="1"/>
</dbReference>
<name>A0A803NTK4_CANSA</name>
<keyword evidence="3" id="KW-1185">Reference proteome</keyword>
<reference evidence="2" key="1">
    <citation type="submission" date="2018-11" db="EMBL/GenBank/DDBJ databases">
        <authorList>
            <person name="Grassa J C."/>
        </authorList>
    </citation>
    <scope>NUCLEOTIDE SEQUENCE [LARGE SCALE GENOMIC DNA]</scope>
</reference>
<dbReference type="AlphaFoldDB" id="A0A803NTK4"/>
<reference evidence="2" key="2">
    <citation type="submission" date="2021-03" db="UniProtKB">
        <authorList>
            <consortium name="EnsemblPlants"/>
        </authorList>
    </citation>
    <scope>IDENTIFICATION</scope>
</reference>
<proteinExistence type="predicted"/>
<sequence>MEDSKHQSIHPPSDKSQTPNLSERAKEEIAHVHHKETHGLRDDIDVKTPLEDVRAPNLFERAKEEVEALIHKIHLKEESSTRGGRDEDRKENHNQQKPISNSEIHVETPNFIEKTKQKIEEIIHHEKSPHHHHRETHGTSDDIDENTPIDEVKGPNIFERAKEEIEAVWETILPKKNL</sequence>
<feature type="compositionally biased region" description="Basic and acidic residues" evidence="1">
    <location>
        <begin position="71"/>
        <end position="94"/>
    </location>
</feature>
<dbReference type="Proteomes" id="UP000596661">
    <property type="component" value="Chromosome 2"/>
</dbReference>
<feature type="region of interest" description="Disordered" evidence="1">
    <location>
        <begin position="1"/>
        <end position="50"/>
    </location>
</feature>
<dbReference type="Gramene" id="evm.model.02.1426">
    <property type="protein sequence ID" value="cds.evm.model.02.1426"/>
    <property type="gene ID" value="evm.TU.02.1426"/>
</dbReference>
<dbReference type="OMA" id="VQAIHPK"/>
<feature type="region of interest" description="Disordered" evidence="1">
    <location>
        <begin position="71"/>
        <end position="108"/>
    </location>
</feature>
<evidence type="ECO:0000313" key="3">
    <source>
        <dbReference type="Proteomes" id="UP000596661"/>
    </source>
</evidence>
<organism evidence="2 3">
    <name type="scientific">Cannabis sativa</name>
    <name type="common">Hemp</name>
    <name type="synonym">Marijuana</name>
    <dbReference type="NCBI Taxonomy" id="3483"/>
    <lineage>
        <taxon>Eukaryota</taxon>
        <taxon>Viridiplantae</taxon>
        <taxon>Streptophyta</taxon>
        <taxon>Embryophyta</taxon>
        <taxon>Tracheophyta</taxon>
        <taxon>Spermatophyta</taxon>
        <taxon>Magnoliopsida</taxon>
        <taxon>eudicotyledons</taxon>
        <taxon>Gunneridae</taxon>
        <taxon>Pentapetalae</taxon>
        <taxon>rosids</taxon>
        <taxon>fabids</taxon>
        <taxon>Rosales</taxon>
        <taxon>Cannabaceae</taxon>
        <taxon>Cannabis</taxon>
    </lineage>
</organism>
<dbReference type="PANTHER" id="PTHR35277">
    <property type="entry name" value="OS09G0363700 PROTEIN"/>
    <property type="match status" value="1"/>
</dbReference>
<dbReference type="EMBL" id="UZAU01000193">
    <property type="status" value="NOT_ANNOTATED_CDS"/>
    <property type="molecule type" value="Genomic_DNA"/>
</dbReference>
<feature type="region of interest" description="Disordered" evidence="1">
    <location>
        <begin position="125"/>
        <end position="158"/>
    </location>
</feature>
<evidence type="ECO:0000313" key="2">
    <source>
        <dbReference type="EnsemblPlants" id="cds.evm.model.02.1426"/>
    </source>
</evidence>
<protein>
    <submittedName>
        <fullName evidence="2">Uncharacterized protein</fullName>
    </submittedName>
</protein>